<name>A0ACC1TCP1_9APHY</name>
<comment type="caution">
    <text evidence="1">The sequence shown here is derived from an EMBL/GenBank/DDBJ whole genome shotgun (WGS) entry which is preliminary data.</text>
</comment>
<organism evidence="1 2">
    <name type="scientific">Phlebia brevispora</name>
    <dbReference type="NCBI Taxonomy" id="194682"/>
    <lineage>
        <taxon>Eukaryota</taxon>
        <taxon>Fungi</taxon>
        <taxon>Dikarya</taxon>
        <taxon>Basidiomycota</taxon>
        <taxon>Agaricomycotina</taxon>
        <taxon>Agaricomycetes</taxon>
        <taxon>Polyporales</taxon>
        <taxon>Meruliaceae</taxon>
        <taxon>Phlebia</taxon>
    </lineage>
</organism>
<dbReference type="EMBL" id="JANHOG010000100">
    <property type="protein sequence ID" value="KAJ3558255.1"/>
    <property type="molecule type" value="Genomic_DNA"/>
</dbReference>
<proteinExistence type="predicted"/>
<protein>
    <submittedName>
        <fullName evidence="1">Uncharacterized protein</fullName>
    </submittedName>
</protein>
<sequence length="872" mass="96327">MHLTDHAGIFMLLADASFKQLDVVGPPGLLHNLASMRSYVYRPGMKVNPREIESLASVAEAQPEPVYRDQTVTVYGIPLFHTTPGQSTYAPDPTAIQPLPSKRRRSNSPTFTTKRQRIAEGGPRGSPQTPIEQQTLVQRSQTPDFMPCDLRGQEAQEWRRLLISSMFPCNGEPRNVSSTSCKGKAEQGKAEAWKPQDAPNAVTSNPNDGKNASNRNIAIPPRSKGRRLPPISGVNSSNKLCYVCVGPKVRGKFDVEKATQLGVPKGRIRGQLTQGHTITFMVDDGKGGQVERTVRPEEIVSPPEASRVVIIIDIDKPEQIPQLMTYFTESPFYRQFRSKNEEDEKEYVVSTVFHICGQDILEDPRYKLFMNGFADSVNHIVSSRKHIPDPITFGNAALNLLKLNRLDPYIFPIPTFRNEAAVSLADVPGLPQNIYTMQAGLHTSVRPSRSPTLDEPIESHETFHTAVSSSEPVELPPWTLSAFEKVQAQYAEMEANSQRSPKPGDDVLVVPLGTSSALPNKYRNVSSTLIQIPRWGNVLLDAGEGTWGQLARLFGDDPACSSGVWQVLRDLKCIFLSHIHGDHHIGLAKILAMRKMLNPPPSDPLYVIGVRNILLYLREMSDIEDLALDEPGGRGVITILSDTLNWRRPAPYPDSATMDLEPWTDWGMSRAAAADMCRSLGLTSFMTVDMDHGTRCYGAVLRHSDGWSIVFSADTLPTNNLVSAGQNATLLIHEATMADDQQELAAAKLHSTFSQAVDVARRMRAENLLLTHFSARYPKMPQSEAAPPDTSVTGGDGCEAQAHDVLSGGLEQQTVDVERPTTSPTLALAFDHMRIRIGDMRKINTYLPAIEQSFVETLEADDEEPDPAKDPW</sequence>
<dbReference type="Proteomes" id="UP001148662">
    <property type="component" value="Unassembled WGS sequence"/>
</dbReference>
<reference evidence="1" key="1">
    <citation type="submission" date="2022-07" db="EMBL/GenBank/DDBJ databases">
        <title>Genome Sequence of Phlebia brevispora.</title>
        <authorList>
            <person name="Buettner E."/>
        </authorList>
    </citation>
    <scope>NUCLEOTIDE SEQUENCE</scope>
    <source>
        <strain evidence="1">MPL23</strain>
    </source>
</reference>
<accession>A0ACC1TCP1</accession>
<gene>
    <name evidence="1" type="ORF">NM688_g1034</name>
</gene>
<evidence type="ECO:0000313" key="1">
    <source>
        <dbReference type="EMBL" id="KAJ3558255.1"/>
    </source>
</evidence>
<evidence type="ECO:0000313" key="2">
    <source>
        <dbReference type="Proteomes" id="UP001148662"/>
    </source>
</evidence>
<keyword evidence="2" id="KW-1185">Reference proteome</keyword>